<sequence>MRIHHAGDHQAVRRQRYPDPGDQLDAIWKALAQLPGLPPEARDMLEHIRHIKTQYPKPRNCGASAFTETE</sequence>
<organism evidence="2 3">
    <name type="scientific">Chromobacterium amazonense</name>
    <dbReference type="NCBI Taxonomy" id="1382803"/>
    <lineage>
        <taxon>Bacteria</taxon>
        <taxon>Pseudomonadati</taxon>
        <taxon>Pseudomonadota</taxon>
        <taxon>Betaproteobacteria</taxon>
        <taxon>Neisseriales</taxon>
        <taxon>Chromobacteriaceae</taxon>
        <taxon>Chromobacterium</taxon>
    </lineage>
</organism>
<proteinExistence type="predicted"/>
<dbReference type="AlphaFoldDB" id="A0A2S9X745"/>
<reference evidence="2 3" key="1">
    <citation type="submission" date="2017-01" db="EMBL/GenBank/DDBJ databases">
        <title>New insights into the genetic diversity of Chromobacterium isolated from tropical freshwater lake.</title>
        <authorList>
            <person name="Santos A.B."/>
            <person name="Nascimento A.M."/>
            <person name="Da Silva P.C."/>
        </authorList>
    </citation>
    <scope>NUCLEOTIDE SEQUENCE [LARGE SCALE GENOMIC DNA]</scope>
    <source>
        <strain evidence="2 3">56AF</strain>
    </source>
</reference>
<gene>
    <name evidence="2" type="ORF">BUE93_05810</name>
</gene>
<feature type="compositionally biased region" description="Basic and acidic residues" evidence="1">
    <location>
        <begin position="1"/>
        <end position="19"/>
    </location>
</feature>
<dbReference type="EMBL" id="MTBD01000010">
    <property type="protein sequence ID" value="PRP71513.1"/>
    <property type="molecule type" value="Genomic_DNA"/>
</dbReference>
<comment type="caution">
    <text evidence="2">The sequence shown here is derived from an EMBL/GenBank/DDBJ whole genome shotgun (WGS) entry which is preliminary data.</text>
</comment>
<dbReference type="OrthoDB" id="8595388at2"/>
<name>A0A2S9X745_9NEIS</name>
<evidence type="ECO:0000256" key="1">
    <source>
        <dbReference type="SAM" id="MobiDB-lite"/>
    </source>
</evidence>
<feature type="region of interest" description="Disordered" evidence="1">
    <location>
        <begin position="1"/>
        <end position="20"/>
    </location>
</feature>
<evidence type="ECO:0000313" key="2">
    <source>
        <dbReference type="EMBL" id="PRP71513.1"/>
    </source>
</evidence>
<accession>A0A2S9X745</accession>
<evidence type="ECO:0000313" key="3">
    <source>
        <dbReference type="Proteomes" id="UP000239469"/>
    </source>
</evidence>
<dbReference type="Proteomes" id="UP000239469">
    <property type="component" value="Unassembled WGS sequence"/>
</dbReference>
<dbReference type="RefSeq" id="WP_106076124.1">
    <property type="nucleotide sequence ID" value="NZ_MTBD01000010.1"/>
</dbReference>
<protein>
    <submittedName>
        <fullName evidence="2">Uncharacterized protein</fullName>
    </submittedName>
</protein>